<accession>A0A538S9C3</accession>
<feature type="domain" description="NAD-dependent epimerase/dehydratase" evidence="2">
    <location>
        <begin position="12"/>
        <end position="235"/>
    </location>
</feature>
<evidence type="ECO:0000259" key="2">
    <source>
        <dbReference type="Pfam" id="PF01370"/>
    </source>
</evidence>
<dbReference type="AlphaFoldDB" id="A0A538S9C3"/>
<protein>
    <submittedName>
        <fullName evidence="3">NAD(P)-dependent oxidoreductase</fullName>
    </submittedName>
</protein>
<name>A0A538S9C3_UNCEI</name>
<dbReference type="PANTHER" id="PTHR48079:SF6">
    <property type="entry name" value="NAD(P)-BINDING DOMAIN-CONTAINING PROTEIN-RELATED"/>
    <property type="match status" value="1"/>
</dbReference>
<reference evidence="3 4" key="1">
    <citation type="journal article" date="2019" name="Nat. Microbiol.">
        <title>Mediterranean grassland soil C-N compound turnover is dependent on rainfall and depth, and is mediated by genomically divergent microorganisms.</title>
        <authorList>
            <person name="Diamond S."/>
            <person name="Andeer P.F."/>
            <person name="Li Z."/>
            <person name="Crits-Christoph A."/>
            <person name="Burstein D."/>
            <person name="Anantharaman K."/>
            <person name="Lane K.R."/>
            <person name="Thomas B.C."/>
            <person name="Pan C."/>
            <person name="Northen T.R."/>
            <person name="Banfield J.F."/>
        </authorList>
    </citation>
    <scope>NUCLEOTIDE SEQUENCE [LARGE SCALE GENOMIC DNA]</scope>
    <source>
        <strain evidence="3">WS_1</strain>
    </source>
</reference>
<dbReference type="GO" id="GO:0005737">
    <property type="term" value="C:cytoplasm"/>
    <property type="evidence" value="ECO:0007669"/>
    <property type="project" value="TreeGrafter"/>
</dbReference>
<feature type="region of interest" description="Disordered" evidence="1">
    <location>
        <begin position="330"/>
        <end position="354"/>
    </location>
</feature>
<dbReference type="Proteomes" id="UP000316292">
    <property type="component" value="Unassembled WGS sequence"/>
</dbReference>
<dbReference type="PANTHER" id="PTHR48079">
    <property type="entry name" value="PROTEIN YEEZ"/>
    <property type="match status" value="1"/>
</dbReference>
<organism evidence="3 4">
    <name type="scientific">Eiseniibacteriota bacterium</name>
    <dbReference type="NCBI Taxonomy" id="2212470"/>
    <lineage>
        <taxon>Bacteria</taxon>
        <taxon>Candidatus Eiseniibacteriota</taxon>
    </lineage>
</organism>
<dbReference type="Pfam" id="PF01370">
    <property type="entry name" value="Epimerase"/>
    <property type="match status" value="1"/>
</dbReference>
<comment type="caution">
    <text evidence="3">The sequence shown here is derived from an EMBL/GenBank/DDBJ whole genome shotgun (WGS) entry which is preliminary data.</text>
</comment>
<dbReference type="SUPFAM" id="SSF51735">
    <property type="entry name" value="NAD(P)-binding Rossmann-fold domains"/>
    <property type="match status" value="1"/>
</dbReference>
<dbReference type="Gene3D" id="3.40.50.720">
    <property type="entry name" value="NAD(P)-binding Rossmann-like Domain"/>
    <property type="match status" value="1"/>
</dbReference>
<dbReference type="GO" id="GO:0004029">
    <property type="term" value="F:aldehyde dehydrogenase (NAD+) activity"/>
    <property type="evidence" value="ECO:0007669"/>
    <property type="project" value="TreeGrafter"/>
</dbReference>
<evidence type="ECO:0000256" key="1">
    <source>
        <dbReference type="SAM" id="MobiDB-lite"/>
    </source>
</evidence>
<dbReference type="InterPro" id="IPR001509">
    <property type="entry name" value="Epimerase_deHydtase"/>
</dbReference>
<evidence type="ECO:0000313" key="4">
    <source>
        <dbReference type="Proteomes" id="UP000316292"/>
    </source>
</evidence>
<dbReference type="EMBL" id="VBOR01000091">
    <property type="protein sequence ID" value="TMQ47978.1"/>
    <property type="molecule type" value="Genomic_DNA"/>
</dbReference>
<evidence type="ECO:0000313" key="3">
    <source>
        <dbReference type="EMBL" id="TMQ47978.1"/>
    </source>
</evidence>
<dbReference type="InterPro" id="IPR036291">
    <property type="entry name" value="NAD(P)-bd_dom_sf"/>
</dbReference>
<proteinExistence type="predicted"/>
<gene>
    <name evidence="3" type="ORF">E6K71_08535</name>
</gene>
<dbReference type="InterPro" id="IPR051783">
    <property type="entry name" value="NAD(P)-dependent_oxidoreduct"/>
</dbReference>
<sequence>MAVLNHFLKPTILVTGATGAIGRAVCRDLVTHGYLVLGLVRNDEAKARLPYAVIPVPGDIRDPGGWEHSIEQADILIHLALHLPEKPGPKEREDAERDAKLMAEVLDRIATLSRRHKKLMIHTFGALMYEPDPDGWVRETSELSRGRGFGIRHRAVYPVFQQHRKRGLRAMSVNPAFAYGRGGWFESGVVRPMSRGESFVIGDGSQTMHYIEASDAASGYRLAIEKGIPGEDYLLADDRPSTLAEFTSLVAKEMGAPHPVSIPEEELIPKLGAWTVEAFTYCPKVDSTKAREQLGWLPRYRTIQEGVPAVVRAFRRAGLPLPPGSIVAHSSPAPAPITPPAARGAAPWPPQPAP</sequence>